<evidence type="ECO:0000256" key="1">
    <source>
        <dbReference type="SAM" id="MobiDB-lite"/>
    </source>
</evidence>
<reference evidence="3 4" key="1">
    <citation type="journal article" date="2001" name="FEMS Microbiol. Lett.">
        <title>Oceanobacillus iheyensis gen. nov., sp. nov., a deep-sea extremely halotolerant and alkaliphilic species isolated from a depth of 1050 m on the Iheya Ridge.</title>
        <authorList>
            <person name="Lu J."/>
            <person name="Nogi Y."/>
            <person name="Takami H."/>
        </authorList>
    </citation>
    <scope>NUCLEOTIDE SEQUENCE [LARGE SCALE GENOMIC DNA]</scope>
    <source>
        <strain evidence="4">DSM 14371 / CIP 107618 / JCM 11309 / KCTC 3954 / HTE831</strain>
    </source>
</reference>
<dbReference type="eggNOG" id="ENOG5030EX9">
    <property type="taxonomic scope" value="Bacteria"/>
</dbReference>
<dbReference type="OrthoDB" id="2721853at2"/>
<dbReference type="PROSITE" id="PS51257">
    <property type="entry name" value="PROKAR_LIPOPROTEIN"/>
    <property type="match status" value="1"/>
</dbReference>
<dbReference type="Proteomes" id="UP000000822">
    <property type="component" value="Chromosome"/>
</dbReference>
<evidence type="ECO:0000313" key="4">
    <source>
        <dbReference type="Proteomes" id="UP000000822"/>
    </source>
</evidence>
<evidence type="ECO:0008006" key="5">
    <source>
        <dbReference type="Google" id="ProtNLM"/>
    </source>
</evidence>
<keyword evidence="2" id="KW-0732">Signal</keyword>
<dbReference type="KEGG" id="oih:OB2945"/>
<keyword evidence="4" id="KW-1185">Reference proteome</keyword>
<accession>Q8EMB2</accession>
<feature type="signal peptide" evidence="2">
    <location>
        <begin position="1"/>
        <end position="22"/>
    </location>
</feature>
<protein>
    <recommendedName>
        <fullName evidence="5">Lipoprotein</fullName>
    </recommendedName>
</protein>
<organism evidence="3 4">
    <name type="scientific">Oceanobacillus iheyensis (strain DSM 14371 / CIP 107618 / JCM 11309 / KCTC 3954 / HTE831)</name>
    <dbReference type="NCBI Taxonomy" id="221109"/>
    <lineage>
        <taxon>Bacteria</taxon>
        <taxon>Bacillati</taxon>
        <taxon>Bacillota</taxon>
        <taxon>Bacilli</taxon>
        <taxon>Bacillales</taxon>
        <taxon>Bacillaceae</taxon>
        <taxon>Oceanobacillus</taxon>
    </lineage>
</organism>
<feature type="chain" id="PRO_5004305259" description="Lipoprotein" evidence="2">
    <location>
        <begin position="23"/>
        <end position="77"/>
    </location>
</feature>
<name>Q8EMB2_OCEIH</name>
<proteinExistence type="predicted"/>
<sequence length="77" mass="8462">MKKFLMQFGTAALALSLITACGTTDEEEPMDNQDPIEEEVPSDQEGMDEPNEQDGQNGGLEGNQPEDGEMQDEQDNQ</sequence>
<dbReference type="AlphaFoldDB" id="Q8EMB2"/>
<dbReference type="HOGENOM" id="CLU_2634600_0_0_9"/>
<dbReference type="EMBL" id="BA000028">
    <property type="protein sequence ID" value="BAC14901.1"/>
    <property type="molecule type" value="Genomic_DNA"/>
</dbReference>
<feature type="compositionally biased region" description="Acidic residues" evidence="1">
    <location>
        <begin position="64"/>
        <end position="77"/>
    </location>
</feature>
<reference evidence="3 4" key="2">
    <citation type="journal article" date="2002" name="Nucleic Acids Res.">
        <title>Genome sequence of Oceanobacillus iheyensis isolated from the Iheya Ridge and its unexpected adaptive capabilities to extreme environments.</title>
        <authorList>
            <person name="Takami H."/>
            <person name="Takaki Y."/>
            <person name="Uchiyama I."/>
        </authorList>
    </citation>
    <scope>NUCLEOTIDE SEQUENCE [LARGE SCALE GENOMIC DNA]</scope>
    <source>
        <strain evidence="4">DSM 14371 / CIP 107618 / JCM 11309 / KCTC 3954 / HTE831</strain>
    </source>
</reference>
<dbReference type="RefSeq" id="WP_011067342.1">
    <property type="nucleotide sequence ID" value="NC_004193.1"/>
</dbReference>
<feature type="compositionally biased region" description="Acidic residues" evidence="1">
    <location>
        <begin position="24"/>
        <end position="52"/>
    </location>
</feature>
<feature type="region of interest" description="Disordered" evidence="1">
    <location>
        <begin position="22"/>
        <end position="77"/>
    </location>
</feature>
<evidence type="ECO:0000256" key="2">
    <source>
        <dbReference type="SAM" id="SignalP"/>
    </source>
</evidence>
<gene>
    <name evidence="3" type="ordered locus">OB2945</name>
</gene>
<evidence type="ECO:0000313" key="3">
    <source>
        <dbReference type="EMBL" id="BAC14901.1"/>
    </source>
</evidence>